<feature type="compositionally biased region" description="Polar residues" evidence="2">
    <location>
        <begin position="705"/>
        <end position="714"/>
    </location>
</feature>
<evidence type="ECO:0000313" key="3">
    <source>
        <dbReference type="Ensembl" id="ENSOANP00000053909.1"/>
    </source>
</evidence>
<feature type="region of interest" description="Disordered" evidence="2">
    <location>
        <begin position="95"/>
        <end position="143"/>
    </location>
</feature>
<feature type="coiled-coil region" evidence="1">
    <location>
        <begin position="494"/>
        <end position="528"/>
    </location>
</feature>
<feature type="compositionally biased region" description="Polar residues" evidence="2">
    <location>
        <begin position="182"/>
        <end position="198"/>
    </location>
</feature>
<proteinExistence type="predicted"/>
<feature type="region of interest" description="Disordered" evidence="2">
    <location>
        <begin position="267"/>
        <end position="286"/>
    </location>
</feature>
<feature type="region of interest" description="Disordered" evidence="2">
    <location>
        <begin position="344"/>
        <end position="376"/>
    </location>
</feature>
<reference evidence="3" key="3">
    <citation type="submission" date="2025-09" db="UniProtKB">
        <authorList>
            <consortium name="Ensembl"/>
        </authorList>
    </citation>
    <scope>IDENTIFICATION</scope>
    <source>
        <strain evidence="3">Glennie</strain>
    </source>
</reference>
<dbReference type="GeneTree" id="ENSGT00970000198057"/>
<dbReference type="Ensembl" id="ENSOANT00000054664.1">
    <property type="protein sequence ID" value="ENSOANP00000053909.1"/>
    <property type="gene ID" value="ENSOANG00000038429.1"/>
</dbReference>
<dbReference type="Proteomes" id="UP000002279">
    <property type="component" value="Chromosome 4"/>
</dbReference>
<keyword evidence="4" id="KW-1185">Reference proteome</keyword>
<keyword evidence="1" id="KW-0175">Coiled coil</keyword>
<dbReference type="AlphaFoldDB" id="A0A6I8PNM7"/>
<evidence type="ECO:0008006" key="5">
    <source>
        <dbReference type="Google" id="ProtNLM"/>
    </source>
</evidence>
<protein>
    <recommendedName>
        <fullName evidence="5">Coiled-coil domain containing 187</fullName>
    </recommendedName>
</protein>
<feature type="compositionally biased region" description="Basic and acidic residues" evidence="2">
    <location>
        <begin position="163"/>
        <end position="177"/>
    </location>
</feature>
<dbReference type="InterPro" id="IPR028750">
    <property type="entry name" value="CEP350/CC187"/>
</dbReference>
<dbReference type="InParanoid" id="A0A6I8PNM7"/>
<dbReference type="GO" id="GO:0034453">
    <property type="term" value="P:microtubule anchoring"/>
    <property type="evidence" value="ECO:0007669"/>
    <property type="project" value="InterPro"/>
</dbReference>
<evidence type="ECO:0000256" key="2">
    <source>
        <dbReference type="SAM" id="MobiDB-lite"/>
    </source>
</evidence>
<organism evidence="3 4">
    <name type="scientific">Ornithorhynchus anatinus</name>
    <name type="common">Duckbill platypus</name>
    <dbReference type="NCBI Taxonomy" id="9258"/>
    <lineage>
        <taxon>Eukaryota</taxon>
        <taxon>Metazoa</taxon>
        <taxon>Chordata</taxon>
        <taxon>Craniata</taxon>
        <taxon>Vertebrata</taxon>
        <taxon>Euteleostomi</taxon>
        <taxon>Mammalia</taxon>
        <taxon>Monotremata</taxon>
        <taxon>Ornithorhynchidae</taxon>
        <taxon>Ornithorhynchus</taxon>
    </lineage>
</organism>
<dbReference type="GO" id="GO:0008017">
    <property type="term" value="F:microtubule binding"/>
    <property type="evidence" value="ECO:0007669"/>
    <property type="project" value="InterPro"/>
</dbReference>
<reference evidence="3" key="2">
    <citation type="submission" date="2025-08" db="UniProtKB">
        <authorList>
            <consortium name="Ensembl"/>
        </authorList>
    </citation>
    <scope>IDENTIFICATION</scope>
    <source>
        <strain evidence="3">Glennie</strain>
    </source>
</reference>
<sequence>MADLGGCRFEKTFLSRREDVTSNTINSWPREMESLENYYAESISPRSTVIQDILEPSSLKRSPCKAMVGESLSEFGAYSMQKTLRPVRNMQLMSDTTKTKWRSRPATEGLGSAVYTSRSPEGASPPPNSPHGPWKDRSPQTLGFSFSFRESPSKWILGSPRDPSPDYRLEKLKEKIRAQKHQGPNLSWTPNPSPSCLTGRSPGKQPLKKKVRKVAFAPPPPVYRGFSAVKLKPKCCAEGEVENWNVGIYGTCGSRTQTSGPREKIKAVKSHHAVHTKGSPRSSALGRTLKDQDVNSIGTSAWRKGQELAKFLLGPLPTFPQLECLLPAEDRVLEKESEKVERVLTTEQMPTSSQVPQSPTVDRPASRGRMVPEDPPGLLQSARNVLPRNAQQVLGDLLLLKPAGAGSGRVQPSIPKGPPEGLVGEPIQSCRPQPSAMRIDLSEGRGRFPKGGKAQWKKCWKENILQPPNKRINRGPTHRYTREEVQEFMNQQIAQRKRKHLEEKKSLLKALELRSRRLQEVYKKQKEAFSRKTKSGTPKRATKEDCAWKLPAEPQRSIAREIGNSSEKKALKGAVLTAGVLSEKEAPEDSFLQYLSKALTDTKTNEILEKGLGCPSSPLSGNGTHGPLKLQDLSISCSQAQHSSPQSLPPWLSNMNAAHKSTSLGDPTSFLLFQNKRARVQALHATAEELGERIEMASEQLNFPATSGTATGQSGRWAIPPDTSTSPKKEPLEEVISTTVMANGSRRGNPTQKGPWVSGEQTSITTASFEGNEGRAAWRGGRDSVEMKRRTRAPFSCSPLVGEELTWNFDSEKQQSVHCGKDLKHKSEGRTLG</sequence>
<reference evidence="3 4" key="1">
    <citation type="journal article" date="2008" name="Nature">
        <title>Genome analysis of the platypus reveals unique signatures of evolution.</title>
        <authorList>
            <person name="Warren W.C."/>
            <person name="Hillier L.W."/>
            <person name="Marshall Graves J.A."/>
            <person name="Birney E."/>
            <person name="Ponting C.P."/>
            <person name="Grutzner F."/>
            <person name="Belov K."/>
            <person name="Miller W."/>
            <person name="Clarke L."/>
            <person name="Chinwalla A.T."/>
            <person name="Yang S.P."/>
            <person name="Heger A."/>
            <person name="Locke D.P."/>
            <person name="Miethke P."/>
            <person name="Waters P.D."/>
            <person name="Veyrunes F."/>
            <person name="Fulton L."/>
            <person name="Fulton B."/>
            <person name="Graves T."/>
            <person name="Wallis J."/>
            <person name="Puente X.S."/>
            <person name="Lopez-Otin C."/>
            <person name="Ordonez G.R."/>
            <person name="Eichler E.E."/>
            <person name="Chen L."/>
            <person name="Cheng Z."/>
            <person name="Deakin J.E."/>
            <person name="Alsop A."/>
            <person name="Thompson K."/>
            <person name="Kirby P."/>
            <person name="Papenfuss A.T."/>
            <person name="Wakefield M.J."/>
            <person name="Olender T."/>
            <person name="Lancet D."/>
            <person name="Huttley G.A."/>
            <person name="Smit A.F."/>
            <person name="Pask A."/>
            <person name="Temple-Smith P."/>
            <person name="Batzer M.A."/>
            <person name="Walker J.A."/>
            <person name="Konkel M.K."/>
            <person name="Harris R.S."/>
            <person name="Whittington C.M."/>
            <person name="Wong E.S."/>
            <person name="Gemmell N.J."/>
            <person name="Buschiazzo E."/>
            <person name="Vargas Jentzsch I.M."/>
            <person name="Merkel A."/>
            <person name="Schmitz J."/>
            <person name="Zemann A."/>
            <person name="Churakov G."/>
            <person name="Kriegs J.O."/>
            <person name="Brosius J."/>
            <person name="Murchison E.P."/>
            <person name="Sachidanandam R."/>
            <person name="Smith C."/>
            <person name="Hannon G.J."/>
            <person name="Tsend-Ayush E."/>
            <person name="McMillan D."/>
            <person name="Attenborough R."/>
            <person name="Rens W."/>
            <person name="Ferguson-Smith M."/>
            <person name="Lefevre C.M."/>
            <person name="Sharp J.A."/>
            <person name="Nicholas K.R."/>
            <person name="Ray D.A."/>
            <person name="Kube M."/>
            <person name="Reinhardt R."/>
            <person name="Pringle T.H."/>
            <person name="Taylor J."/>
            <person name="Jones R.C."/>
            <person name="Nixon B."/>
            <person name="Dacheux J.L."/>
            <person name="Niwa H."/>
            <person name="Sekita Y."/>
            <person name="Huang X."/>
            <person name="Stark A."/>
            <person name="Kheradpour P."/>
            <person name="Kellis M."/>
            <person name="Flicek P."/>
            <person name="Chen Y."/>
            <person name="Webber C."/>
            <person name="Hardison R."/>
            <person name="Nelson J."/>
            <person name="Hallsworth-Pepin K."/>
            <person name="Delehaunty K."/>
            <person name="Markovic C."/>
            <person name="Minx P."/>
            <person name="Feng Y."/>
            <person name="Kremitzki C."/>
            <person name="Mitreva M."/>
            <person name="Glasscock J."/>
            <person name="Wylie T."/>
            <person name="Wohldmann P."/>
            <person name="Thiru P."/>
            <person name="Nhan M.N."/>
            <person name="Pohl C.S."/>
            <person name="Smith S.M."/>
            <person name="Hou S."/>
            <person name="Nefedov M."/>
            <person name="de Jong P.J."/>
            <person name="Renfree M.B."/>
            <person name="Mardis E.R."/>
            <person name="Wilson R.K."/>
        </authorList>
    </citation>
    <scope>NUCLEOTIDE SEQUENCE [LARGE SCALE GENOMIC DNA]</scope>
    <source>
        <strain evidence="3 4">Glennie</strain>
    </source>
</reference>
<evidence type="ECO:0000256" key="1">
    <source>
        <dbReference type="SAM" id="Coils"/>
    </source>
</evidence>
<feature type="region of interest" description="Disordered" evidence="2">
    <location>
        <begin position="155"/>
        <end position="213"/>
    </location>
</feature>
<name>A0A6I8PNM7_ORNAN</name>
<feature type="compositionally biased region" description="Polar residues" evidence="2">
    <location>
        <begin position="345"/>
        <end position="360"/>
    </location>
</feature>
<dbReference type="FunCoup" id="A0A6I8PNM7">
    <property type="interactions" value="54"/>
</dbReference>
<dbReference type="GO" id="GO:0005813">
    <property type="term" value="C:centrosome"/>
    <property type="evidence" value="ECO:0007669"/>
    <property type="project" value="InterPro"/>
</dbReference>
<dbReference type="PANTHER" id="PTHR13958:SF3">
    <property type="entry name" value="CAP-GLY DOMAIN-CONTAINING PROTEIN-RELATED"/>
    <property type="match status" value="1"/>
</dbReference>
<dbReference type="PANTHER" id="PTHR13958">
    <property type="entry name" value="CENTROSOME-ASSOCIATED PROTEIN 350"/>
    <property type="match status" value="1"/>
</dbReference>
<dbReference type="Bgee" id="ENSOANG00000038429">
    <property type="expression patterns" value="Expressed in fibroblast and 2 other cell types or tissues"/>
</dbReference>
<accession>A0A6I8PNM7</accession>
<evidence type="ECO:0000313" key="4">
    <source>
        <dbReference type="Proteomes" id="UP000002279"/>
    </source>
</evidence>
<feature type="region of interest" description="Disordered" evidence="2">
    <location>
        <begin position="813"/>
        <end position="833"/>
    </location>
</feature>
<feature type="region of interest" description="Disordered" evidence="2">
    <location>
        <begin position="705"/>
        <end position="729"/>
    </location>
</feature>